<dbReference type="InterPro" id="IPR003691">
    <property type="entry name" value="FluC"/>
</dbReference>
<evidence type="ECO:0000313" key="11">
    <source>
        <dbReference type="EMBL" id="MFB9641157.1"/>
    </source>
</evidence>
<dbReference type="HAMAP" id="MF_00454">
    <property type="entry name" value="FluC"/>
    <property type="match status" value="1"/>
</dbReference>
<comment type="similarity">
    <text evidence="7 10">Belongs to the fluoride channel Fluc/FEX (TC 1.A.43) family.</text>
</comment>
<evidence type="ECO:0000256" key="4">
    <source>
        <dbReference type="ARBA" id="ARBA00022989"/>
    </source>
</evidence>
<keyword evidence="10" id="KW-0915">Sodium</keyword>
<comment type="catalytic activity">
    <reaction evidence="8">
        <text>fluoride(in) = fluoride(out)</text>
        <dbReference type="Rhea" id="RHEA:76159"/>
        <dbReference type="ChEBI" id="CHEBI:17051"/>
    </reaction>
    <physiologicalReaction direction="left-to-right" evidence="8">
        <dbReference type="Rhea" id="RHEA:76160"/>
    </physiologicalReaction>
</comment>
<comment type="activity regulation">
    <text evidence="10">Na(+) is not transported, but it plays an essential structural role and its presence is essential for fluoride channel function.</text>
</comment>
<dbReference type="Proteomes" id="UP001589667">
    <property type="component" value="Unassembled WGS sequence"/>
</dbReference>
<protein>
    <recommendedName>
        <fullName evidence="10">Fluoride-specific ion channel FluC</fullName>
    </recommendedName>
</protein>
<reference evidence="11 12" key="1">
    <citation type="submission" date="2024-09" db="EMBL/GenBank/DDBJ databases">
        <authorList>
            <person name="Sun Q."/>
            <person name="Mori K."/>
        </authorList>
    </citation>
    <scope>NUCLEOTIDE SEQUENCE [LARGE SCALE GENOMIC DNA]</scope>
    <source>
        <strain evidence="11 12">JCM 14321</strain>
    </source>
</reference>
<dbReference type="PANTHER" id="PTHR28259">
    <property type="entry name" value="FLUORIDE EXPORT PROTEIN 1-RELATED"/>
    <property type="match status" value="1"/>
</dbReference>
<evidence type="ECO:0000256" key="8">
    <source>
        <dbReference type="ARBA" id="ARBA00035585"/>
    </source>
</evidence>
<keyword evidence="3 10" id="KW-0812">Transmembrane</keyword>
<dbReference type="Pfam" id="PF02537">
    <property type="entry name" value="CRCB"/>
    <property type="match status" value="1"/>
</dbReference>
<sequence length="144" mass="14777">MRSSTALTLVAVAVGGIAGTGLRLAFDLAFPHGDAEFPVETLLVNLVGTLALGWLVGGLWTRPATPAWLRAGLGSGLLGSFTTLSAMMASLVVLTREGEIWLGALYLLVSVAGGLLLAALGLKLGSRLAHRPMPREVSDAGSTL</sequence>
<evidence type="ECO:0000256" key="6">
    <source>
        <dbReference type="ARBA" id="ARBA00023303"/>
    </source>
</evidence>
<evidence type="ECO:0000256" key="3">
    <source>
        <dbReference type="ARBA" id="ARBA00022692"/>
    </source>
</evidence>
<comment type="caution">
    <text evidence="11">The sequence shown here is derived from an EMBL/GenBank/DDBJ whole genome shotgun (WGS) entry which is preliminary data.</text>
</comment>
<comment type="subcellular location">
    <subcellularLocation>
        <location evidence="1 10">Cell membrane</location>
        <topology evidence="1 10">Multi-pass membrane protein</topology>
    </subcellularLocation>
</comment>
<feature type="binding site" evidence="10">
    <location>
        <position position="82"/>
    </location>
    <ligand>
        <name>Na(+)</name>
        <dbReference type="ChEBI" id="CHEBI:29101"/>
        <note>structural</note>
    </ligand>
</feature>
<keyword evidence="12" id="KW-1185">Reference proteome</keyword>
<evidence type="ECO:0000313" key="12">
    <source>
        <dbReference type="Proteomes" id="UP001589667"/>
    </source>
</evidence>
<gene>
    <name evidence="10" type="primary">fluC</name>
    <name evidence="10" type="synonym">crcB</name>
    <name evidence="11" type="ORF">ACFFQV_02535</name>
</gene>
<dbReference type="RefSeq" id="WP_246192149.1">
    <property type="nucleotide sequence ID" value="NZ_BAAANI010000008.1"/>
</dbReference>
<feature type="transmembrane region" description="Helical" evidence="10">
    <location>
        <begin position="41"/>
        <end position="61"/>
    </location>
</feature>
<keyword evidence="5 10" id="KW-0472">Membrane</keyword>
<dbReference type="EMBL" id="JBHMBL010000001">
    <property type="protein sequence ID" value="MFB9641157.1"/>
    <property type="molecule type" value="Genomic_DNA"/>
</dbReference>
<feature type="transmembrane region" description="Helical" evidence="10">
    <location>
        <begin position="73"/>
        <end position="94"/>
    </location>
</feature>
<keyword evidence="10" id="KW-0813">Transport</keyword>
<proteinExistence type="inferred from homology"/>
<evidence type="ECO:0000256" key="9">
    <source>
        <dbReference type="ARBA" id="ARBA00049940"/>
    </source>
</evidence>
<name>A0ABV5SLE5_9MICO</name>
<keyword evidence="6 10" id="KW-0407">Ion channel</keyword>
<keyword evidence="10" id="KW-0479">Metal-binding</keyword>
<evidence type="ECO:0000256" key="7">
    <source>
        <dbReference type="ARBA" id="ARBA00035120"/>
    </source>
</evidence>
<evidence type="ECO:0000256" key="5">
    <source>
        <dbReference type="ARBA" id="ARBA00023136"/>
    </source>
</evidence>
<evidence type="ECO:0000256" key="1">
    <source>
        <dbReference type="ARBA" id="ARBA00004651"/>
    </source>
</evidence>
<comment type="function">
    <text evidence="9 10">Fluoride-specific ion channel. Important for reducing fluoride concentration in the cell, thus reducing its toxicity.</text>
</comment>
<dbReference type="PANTHER" id="PTHR28259:SF1">
    <property type="entry name" value="FLUORIDE EXPORT PROTEIN 1-RELATED"/>
    <property type="match status" value="1"/>
</dbReference>
<feature type="transmembrane region" description="Helical" evidence="10">
    <location>
        <begin position="100"/>
        <end position="122"/>
    </location>
</feature>
<organism evidence="11 12">
    <name type="scientific">Agromyces lapidis</name>
    <dbReference type="NCBI Taxonomy" id="279574"/>
    <lineage>
        <taxon>Bacteria</taxon>
        <taxon>Bacillati</taxon>
        <taxon>Actinomycetota</taxon>
        <taxon>Actinomycetes</taxon>
        <taxon>Micrococcales</taxon>
        <taxon>Microbacteriaceae</taxon>
        <taxon>Agromyces</taxon>
    </lineage>
</organism>
<keyword evidence="2 10" id="KW-1003">Cell membrane</keyword>
<accession>A0ABV5SLE5</accession>
<feature type="binding site" evidence="10">
    <location>
        <position position="79"/>
    </location>
    <ligand>
        <name>Na(+)</name>
        <dbReference type="ChEBI" id="CHEBI:29101"/>
        <note>structural</note>
    </ligand>
</feature>
<keyword evidence="4 10" id="KW-1133">Transmembrane helix</keyword>
<evidence type="ECO:0000256" key="2">
    <source>
        <dbReference type="ARBA" id="ARBA00022475"/>
    </source>
</evidence>
<evidence type="ECO:0000256" key="10">
    <source>
        <dbReference type="HAMAP-Rule" id="MF_00454"/>
    </source>
</evidence>
<keyword evidence="10" id="KW-0406">Ion transport</keyword>